<reference evidence="1 2" key="1">
    <citation type="submission" date="2017-07" db="EMBL/GenBank/DDBJ databases">
        <title>Draft Genome Sequences of Select Purple Nonsulfur Bacteria.</title>
        <authorList>
            <person name="Lasarre B."/>
            <person name="Mckinlay J.B."/>
        </authorList>
    </citation>
    <scope>NUCLEOTIDE SEQUENCE [LARGE SCALE GENOMIC DNA]</scope>
    <source>
        <strain evidence="1 2">DSM 5909</strain>
    </source>
</reference>
<name>A0A327KHK6_9BRAD</name>
<dbReference type="NCBIfam" id="NF041384">
    <property type="entry name" value="YHS_seleno_dom"/>
    <property type="match status" value="1"/>
</dbReference>
<gene>
    <name evidence="1" type="ORF">CH341_29950</name>
</gene>
<protein>
    <recommendedName>
        <fullName evidence="3">YHS domain-containing protein</fullName>
    </recommendedName>
</protein>
<keyword evidence="2" id="KW-1185">Reference proteome</keyword>
<dbReference type="OrthoDB" id="344729at2"/>
<sequence length="167" mass="18520">MTPRRRTRQTARRILLAFLVGVLGLALAPAVDLRAATTERIVTDWHSGIAISGFDPVSYFIDGAPVAGRPEYEYVYQGVVWRFRNEGNRNAFADNPSVYAPLFGGYDPVGVARGISRPGHPEVFLVLRGRLLLFFNEAARAKFVEDPIAVLTDAQSNWPQVRAHLTP</sequence>
<evidence type="ECO:0000313" key="2">
    <source>
        <dbReference type="Proteomes" id="UP000249130"/>
    </source>
</evidence>
<evidence type="ECO:0000313" key="1">
    <source>
        <dbReference type="EMBL" id="RAI36985.1"/>
    </source>
</evidence>
<evidence type="ECO:0008006" key="3">
    <source>
        <dbReference type="Google" id="ProtNLM"/>
    </source>
</evidence>
<proteinExistence type="predicted"/>
<dbReference type="Proteomes" id="UP000249130">
    <property type="component" value="Unassembled WGS sequence"/>
</dbReference>
<dbReference type="AlphaFoldDB" id="A0A327KHK6"/>
<comment type="caution">
    <text evidence="1">The sequence shown here is derived from an EMBL/GenBank/DDBJ whole genome shotgun (WGS) entry which is preliminary data.</text>
</comment>
<accession>A0A327KHK6</accession>
<organism evidence="1 2">
    <name type="scientific">Rhodoplanes roseus</name>
    <dbReference type="NCBI Taxonomy" id="29409"/>
    <lineage>
        <taxon>Bacteria</taxon>
        <taxon>Pseudomonadati</taxon>
        <taxon>Pseudomonadota</taxon>
        <taxon>Alphaproteobacteria</taxon>
        <taxon>Hyphomicrobiales</taxon>
        <taxon>Nitrobacteraceae</taxon>
        <taxon>Rhodoplanes</taxon>
    </lineage>
</organism>
<dbReference type="EMBL" id="NPEX01000466">
    <property type="protein sequence ID" value="RAI36985.1"/>
    <property type="molecule type" value="Genomic_DNA"/>
</dbReference>